<dbReference type="EMBL" id="JBFXLS010000005">
    <property type="protein sequence ID" value="KAL2833041.1"/>
    <property type="molecule type" value="Genomic_DNA"/>
</dbReference>
<protein>
    <recommendedName>
        <fullName evidence="3">F-box domain-containing protein</fullName>
    </recommendedName>
</protein>
<comment type="caution">
    <text evidence="1">The sequence shown here is derived from an EMBL/GenBank/DDBJ whole genome shotgun (WGS) entry which is preliminary data.</text>
</comment>
<sequence>MTSCIKRALGIVRLLRRRGGYERLSPDQEPPWSLLLEFPVDILLLILPHLPLVSQACLALTCKPLYRLFCSVLDDEQLAWPRLLASRSHDKFFGSQLALPRNELLLRLEDDGRWLYCGGCLKLHPKNHYTWVSELMSPETRSCIYDAGVVDVCACLALIFADGIKLAEWLKTGAPSRNLRRSIREAFQSQMVNNRQVLFHHCSITSHADVFIRLVMRVTLDADDCLIVATTYHVYWTKPHTILGDSVDRTYGYYRLSRGKCTICDTRYHLLGCTDDGLYCVMQGVRNLGSRVAPFNRYWWHGSRDPWNAMWKLWYSRYGDPFKTG</sequence>
<evidence type="ECO:0000313" key="2">
    <source>
        <dbReference type="Proteomes" id="UP001610335"/>
    </source>
</evidence>
<evidence type="ECO:0000313" key="1">
    <source>
        <dbReference type="EMBL" id="KAL2833041.1"/>
    </source>
</evidence>
<reference evidence="1 2" key="1">
    <citation type="submission" date="2024-07" db="EMBL/GenBank/DDBJ databases">
        <title>Section-level genome sequencing and comparative genomics of Aspergillus sections Usti and Cavernicolus.</title>
        <authorList>
            <consortium name="Lawrence Berkeley National Laboratory"/>
            <person name="Nybo J.L."/>
            <person name="Vesth T.C."/>
            <person name="Theobald S."/>
            <person name="Frisvad J.C."/>
            <person name="Larsen T.O."/>
            <person name="Kjaerboelling I."/>
            <person name="Rothschild-Mancinelli K."/>
            <person name="Lyhne E.K."/>
            <person name="Kogle M.E."/>
            <person name="Barry K."/>
            <person name="Clum A."/>
            <person name="Na H."/>
            <person name="Ledsgaard L."/>
            <person name="Lin J."/>
            <person name="Lipzen A."/>
            <person name="Kuo A."/>
            <person name="Riley R."/>
            <person name="Mondo S."/>
            <person name="LaButti K."/>
            <person name="Haridas S."/>
            <person name="Pangalinan J."/>
            <person name="Salamov A.A."/>
            <person name="Simmons B.A."/>
            <person name="Magnuson J.K."/>
            <person name="Chen J."/>
            <person name="Drula E."/>
            <person name="Henrissat B."/>
            <person name="Wiebenga A."/>
            <person name="Lubbers R.J."/>
            <person name="Gomes A.C."/>
            <person name="Makela M.R."/>
            <person name="Stajich J."/>
            <person name="Grigoriev I.V."/>
            <person name="Mortensen U.H."/>
            <person name="De vries R.P."/>
            <person name="Baker S.E."/>
            <person name="Andersen M.R."/>
        </authorList>
    </citation>
    <scope>NUCLEOTIDE SEQUENCE [LARGE SCALE GENOMIC DNA]</scope>
    <source>
        <strain evidence="1 2">CBS 600.67</strain>
    </source>
</reference>
<organism evidence="1 2">
    <name type="scientific">Aspergillus cavernicola</name>
    <dbReference type="NCBI Taxonomy" id="176166"/>
    <lineage>
        <taxon>Eukaryota</taxon>
        <taxon>Fungi</taxon>
        <taxon>Dikarya</taxon>
        <taxon>Ascomycota</taxon>
        <taxon>Pezizomycotina</taxon>
        <taxon>Eurotiomycetes</taxon>
        <taxon>Eurotiomycetidae</taxon>
        <taxon>Eurotiales</taxon>
        <taxon>Aspergillaceae</taxon>
        <taxon>Aspergillus</taxon>
        <taxon>Aspergillus subgen. Nidulantes</taxon>
    </lineage>
</organism>
<keyword evidence="2" id="KW-1185">Reference proteome</keyword>
<evidence type="ECO:0008006" key="3">
    <source>
        <dbReference type="Google" id="ProtNLM"/>
    </source>
</evidence>
<dbReference type="SUPFAM" id="SSF81383">
    <property type="entry name" value="F-box domain"/>
    <property type="match status" value="1"/>
</dbReference>
<dbReference type="Proteomes" id="UP001610335">
    <property type="component" value="Unassembled WGS sequence"/>
</dbReference>
<accession>A0ABR4IZ49</accession>
<proteinExistence type="predicted"/>
<gene>
    <name evidence="1" type="ORF">BDW59DRAFT_157180</name>
</gene>
<dbReference type="InterPro" id="IPR036047">
    <property type="entry name" value="F-box-like_dom_sf"/>
</dbReference>
<name>A0ABR4IZ49_9EURO</name>